<gene>
    <name evidence="1" type="ORF">PCIT_b1154</name>
</gene>
<comment type="caution">
    <text evidence="1">The sequence shown here is derived from an EMBL/GenBank/DDBJ whole genome shotgun (WGS) entry which is preliminary data.</text>
</comment>
<accession>A0AAD4AFK4</accession>
<evidence type="ECO:0000313" key="1">
    <source>
        <dbReference type="EMBL" id="KAF7765026.1"/>
    </source>
</evidence>
<dbReference type="AlphaFoldDB" id="A0AAD4AFK4"/>
<proteinExistence type="predicted"/>
<dbReference type="EMBL" id="AHBZ03000027">
    <property type="protein sequence ID" value="KAF7765026.1"/>
    <property type="molecule type" value="Genomic_DNA"/>
</dbReference>
<name>A0AAD4AFK4_9GAMM</name>
<reference evidence="1" key="2">
    <citation type="submission" date="2015-03" db="EMBL/GenBank/DDBJ databases">
        <title>Genome sequence of Pseudoalteromonas citrea.</title>
        <authorList>
            <person name="Xie B.-B."/>
            <person name="Rong J.-C."/>
            <person name="Qin Q.-L."/>
            <person name="Zhang Y.-Z."/>
        </authorList>
    </citation>
    <scope>NUCLEOTIDE SEQUENCE</scope>
    <source>
        <strain evidence="1">DSM 8771</strain>
    </source>
</reference>
<reference evidence="1" key="1">
    <citation type="journal article" date="2012" name="J. Bacteriol.">
        <title>Genome sequences of type strains of seven species of the marine bacterium Pseudoalteromonas.</title>
        <authorList>
            <person name="Xie B.B."/>
            <person name="Shu Y.L."/>
            <person name="Qin Q.L."/>
            <person name="Rong J.C."/>
            <person name="Zhang X.Y."/>
            <person name="Chen X.L."/>
            <person name="Shi M."/>
            <person name="He H.L."/>
            <person name="Zhou B.C."/>
            <person name="Zhang Y.Z."/>
        </authorList>
    </citation>
    <scope>NUCLEOTIDE SEQUENCE</scope>
    <source>
        <strain evidence="1">DSM 8771</strain>
    </source>
</reference>
<organism evidence="1 2">
    <name type="scientific">Pseudoalteromonas citrea</name>
    <dbReference type="NCBI Taxonomy" id="43655"/>
    <lineage>
        <taxon>Bacteria</taxon>
        <taxon>Pseudomonadati</taxon>
        <taxon>Pseudomonadota</taxon>
        <taxon>Gammaproteobacteria</taxon>
        <taxon>Alteromonadales</taxon>
        <taxon>Pseudoalteromonadaceae</taxon>
        <taxon>Pseudoalteromonas</taxon>
    </lineage>
</organism>
<protein>
    <submittedName>
        <fullName evidence="1">Uncharacterized protein</fullName>
    </submittedName>
</protein>
<evidence type="ECO:0000313" key="2">
    <source>
        <dbReference type="Proteomes" id="UP000016487"/>
    </source>
</evidence>
<sequence length="233" mass="24778">MSTEKNDQGTPETPSLVKIVNPPAPQLTYSEVAHPHAKGIIYNGTMKPSIADNYKSEGYNFCIRSLNAPTTQSSPTAKGSGPITIPLTAQETNRITGANDKHGYGLALMPLYHQDASKIGTGTGQTAPSDITTSVLNLLSEAAIPIGTTVWLQLTSTESGSGSDQIQAVEQQIFQSGYSVGILGDEVQQQQQTNGRVLESTYTPFGQSSSNTQIRTIAIGDNAGSYPIYWAIQ</sequence>
<dbReference type="Proteomes" id="UP000016487">
    <property type="component" value="Unassembled WGS sequence"/>
</dbReference>
<dbReference type="RefSeq" id="WP_010366573.1">
    <property type="nucleotide sequence ID" value="NZ_AHBZ03000027.1"/>
</dbReference>